<comment type="similarity">
    <text evidence="1 5">Belongs to the AB hydrolase superfamily.</text>
</comment>
<dbReference type="PANTHER" id="PTHR14189:SF0">
    <property type="entry name" value="PROTEIN PHOSPHATASE METHYLESTERASE 1"/>
    <property type="match status" value="1"/>
</dbReference>
<keyword evidence="10" id="KW-1185">Reference proteome</keyword>
<keyword evidence="2 5" id="KW-0719">Serine esterase</keyword>
<feature type="domain" description="AB hydrolase-1" evidence="8">
    <location>
        <begin position="104"/>
        <end position="346"/>
    </location>
</feature>
<dbReference type="InterPro" id="IPR000073">
    <property type="entry name" value="AB_hydrolase_1"/>
</dbReference>
<evidence type="ECO:0000256" key="2">
    <source>
        <dbReference type="ARBA" id="ARBA00022487"/>
    </source>
</evidence>
<evidence type="ECO:0000256" key="6">
    <source>
        <dbReference type="PIRSR" id="PIRSR022950-1"/>
    </source>
</evidence>
<dbReference type="OrthoDB" id="194865at2759"/>
<evidence type="ECO:0000313" key="10">
    <source>
        <dbReference type="Proteomes" id="UP000054558"/>
    </source>
</evidence>
<dbReference type="EMBL" id="DF237370">
    <property type="protein sequence ID" value="GAQ88359.1"/>
    <property type="molecule type" value="Genomic_DNA"/>
</dbReference>
<feature type="active site" evidence="6">
    <location>
        <position position="334"/>
    </location>
</feature>
<dbReference type="PIRSF" id="PIRSF022950">
    <property type="entry name" value="PPase_methylesterase_euk"/>
    <property type="match status" value="1"/>
</dbReference>
<keyword evidence="3 5" id="KW-0378">Hydrolase</keyword>
<dbReference type="PRINTS" id="PR00111">
    <property type="entry name" value="ABHYDROLASE"/>
</dbReference>
<dbReference type="InterPro" id="IPR029058">
    <property type="entry name" value="AB_hydrolase_fold"/>
</dbReference>
<evidence type="ECO:0000256" key="5">
    <source>
        <dbReference type="PIRNR" id="PIRNR022950"/>
    </source>
</evidence>
<feature type="active site" evidence="6">
    <location>
        <position position="182"/>
    </location>
</feature>
<feature type="region of interest" description="Disordered" evidence="7">
    <location>
        <begin position="1"/>
        <end position="55"/>
    </location>
</feature>
<dbReference type="GO" id="GO:0051723">
    <property type="term" value="F:protein methylesterase activity"/>
    <property type="evidence" value="ECO:0007669"/>
    <property type="project" value="UniProtKB-EC"/>
</dbReference>
<comment type="catalytic activity">
    <reaction evidence="4">
        <text>[phosphatase 2A protein]-C-terminal L-leucine methyl ester + H2O = [phosphatase 2A protein]-C-terminal L-leucine + methanol + H(+)</text>
        <dbReference type="Rhea" id="RHEA:48548"/>
        <dbReference type="Rhea" id="RHEA-COMP:12134"/>
        <dbReference type="Rhea" id="RHEA-COMP:12135"/>
        <dbReference type="ChEBI" id="CHEBI:15377"/>
        <dbReference type="ChEBI" id="CHEBI:15378"/>
        <dbReference type="ChEBI" id="CHEBI:17790"/>
        <dbReference type="ChEBI" id="CHEBI:90516"/>
        <dbReference type="ChEBI" id="CHEBI:90517"/>
        <dbReference type="EC" id="3.1.1.89"/>
    </reaction>
</comment>
<feature type="active site" evidence="6">
    <location>
        <position position="207"/>
    </location>
</feature>
<evidence type="ECO:0000256" key="3">
    <source>
        <dbReference type="ARBA" id="ARBA00022801"/>
    </source>
</evidence>
<evidence type="ECO:0000256" key="1">
    <source>
        <dbReference type="ARBA" id="ARBA00008645"/>
    </source>
</evidence>
<dbReference type="EC" id="3.1.1.-" evidence="5"/>
<feature type="compositionally biased region" description="Low complexity" evidence="7">
    <location>
        <begin position="42"/>
        <end position="54"/>
    </location>
</feature>
<comment type="function">
    <text evidence="5">Demethylates proteins that have been reversibly carboxymethylated.</text>
</comment>
<dbReference type="Pfam" id="PF12697">
    <property type="entry name" value="Abhydrolase_6"/>
    <property type="match status" value="1"/>
</dbReference>
<dbReference type="STRING" id="105231.A0A1Y1IFT6"/>
<dbReference type="SUPFAM" id="SSF53474">
    <property type="entry name" value="alpha/beta-Hydrolases"/>
    <property type="match status" value="1"/>
</dbReference>
<organism evidence="9 10">
    <name type="scientific">Klebsormidium nitens</name>
    <name type="common">Green alga</name>
    <name type="synonym">Ulothrix nitens</name>
    <dbReference type="NCBI Taxonomy" id="105231"/>
    <lineage>
        <taxon>Eukaryota</taxon>
        <taxon>Viridiplantae</taxon>
        <taxon>Streptophyta</taxon>
        <taxon>Klebsormidiophyceae</taxon>
        <taxon>Klebsormidiales</taxon>
        <taxon>Klebsormidiaceae</taxon>
        <taxon>Klebsormidium</taxon>
    </lineage>
</organism>
<accession>A0A1Y1IFT6</accession>
<dbReference type="Proteomes" id="UP000054558">
    <property type="component" value="Unassembled WGS sequence"/>
</dbReference>
<protein>
    <recommendedName>
        <fullName evidence="5">Protein phosphatase methylesterase 1</fullName>
        <shortName evidence="5">PME-1</shortName>
        <ecNumber evidence="5">3.1.1.-</ecNumber>
    </recommendedName>
</protein>
<evidence type="ECO:0000313" key="9">
    <source>
        <dbReference type="EMBL" id="GAQ88359.1"/>
    </source>
</evidence>
<dbReference type="PANTHER" id="PTHR14189">
    <property type="entry name" value="PROTEIN PHOSPHATASE METHYLESTERASE-1 RELATED"/>
    <property type="match status" value="1"/>
</dbReference>
<reference evidence="9 10" key="1">
    <citation type="journal article" date="2014" name="Nat. Commun.">
        <title>Klebsormidium flaccidum genome reveals primary factors for plant terrestrial adaptation.</title>
        <authorList>
            <person name="Hori K."/>
            <person name="Maruyama F."/>
            <person name="Fujisawa T."/>
            <person name="Togashi T."/>
            <person name="Yamamoto N."/>
            <person name="Seo M."/>
            <person name="Sato S."/>
            <person name="Yamada T."/>
            <person name="Mori H."/>
            <person name="Tajima N."/>
            <person name="Moriyama T."/>
            <person name="Ikeuchi M."/>
            <person name="Watanabe M."/>
            <person name="Wada H."/>
            <person name="Kobayashi K."/>
            <person name="Saito M."/>
            <person name="Masuda T."/>
            <person name="Sasaki-Sekimoto Y."/>
            <person name="Mashiguchi K."/>
            <person name="Awai K."/>
            <person name="Shimojima M."/>
            <person name="Masuda S."/>
            <person name="Iwai M."/>
            <person name="Nobusawa T."/>
            <person name="Narise T."/>
            <person name="Kondo S."/>
            <person name="Saito H."/>
            <person name="Sato R."/>
            <person name="Murakawa M."/>
            <person name="Ihara Y."/>
            <person name="Oshima-Yamada Y."/>
            <person name="Ohtaka K."/>
            <person name="Satoh M."/>
            <person name="Sonobe K."/>
            <person name="Ishii M."/>
            <person name="Ohtani R."/>
            <person name="Kanamori-Sato M."/>
            <person name="Honoki R."/>
            <person name="Miyazaki D."/>
            <person name="Mochizuki H."/>
            <person name="Umetsu J."/>
            <person name="Higashi K."/>
            <person name="Shibata D."/>
            <person name="Kamiya Y."/>
            <person name="Sato N."/>
            <person name="Nakamura Y."/>
            <person name="Tabata S."/>
            <person name="Ida S."/>
            <person name="Kurokawa K."/>
            <person name="Ohta H."/>
        </authorList>
    </citation>
    <scope>NUCLEOTIDE SEQUENCE [LARGE SCALE GENOMIC DNA]</scope>
    <source>
        <strain evidence="9 10">NIES-2285</strain>
    </source>
</reference>
<dbReference type="OMA" id="VMVCHHG"/>
<evidence type="ECO:0000256" key="4">
    <source>
        <dbReference type="ARBA" id="ARBA00049203"/>
    </source>
</evidence>
<evidence type="ECO:0000256" key="7">
    <source>
        <dbReference type="SAM" id="MobiDB-lite"/>
    </source>
</evidence>
<proteinExistence type="inferred from homology"/>
<dbReference type="Gene3D" id="3.40.50.1820">
    <property type="entry name" value="alpha/beta hydrolase"/>
    <property type="match status" value="1"/>
</dbReference>
<name>A0A1Y1IFT6_KLENI</name>
<sequence>MSGLSRPPKPRGAPGKSNMGEASHTSTQELGHIEEDTITGDESSASPEAAESRATVAEALTKQADSRYGPLPWSNYFDEERDVEIAGTTDMFHVYSAGKEGPVLLCLHGGGYTGVSFATAAAHMKATCRVIAPDLRGHGRTRTSDDADLSAETLCEDTVRIFTTMFGDKKEDQPPVVLIGHSMGGAIAARTAALRKLPTLAALVVIDVVEGTAMSSLAFMQGVLAQRPSSFPSLDEAIRWAHRTSAVRNEESARVSVPSQMVRKENPERYEWRAQLKESEPHWAGWYQGLSDVFLAVPVPKLLLLAGTDRMDKPLTIGQMQGKFQMTIFKTAGHAIHEDEPEQFSETVLGFVSRHRIGQGALEISALKWGSKTLHR</sequence>
<dbReference type="AlphaFoldDB" id="A0A1Y1IFT6"/>
<dbReference type="InterPro" id="IPR016812">
    <property type="entry name" value="PPase_methylesterase_euk"/>
</dbReference>
<evidence type="ECO:0000259" key="8">
    <source>
        <dbReference type="Pfam" id="PF12697"/>
    </source>
</evidence>
<gene>
    <name evidence="9" type="ORF">KFL_004210070</name>
</gene>